<dbReference type="PRINTS" id="PR00237">
    <property type="entry name" value="GPCRRHODOPSN"/>
</dbReference>
<feature type="transmembrane region" description="Helical" evidence="10">
    <location>
        <begin position="225"/>
        <end position="246"/>
    </location>
</feature>
<evidence type="ECO:0000256" key="2">
    <source>
        <dbReference type="ARBA" id="ARBA00010663"/>
    </source>
</evidence>
<feature type="transmembrane region" description="Helical" evidence="10">
    <location>
        <begin position="323"/>
        <end position="346"/>
    </location>
</feature>
<dbReference type="Gene3D" id="1.20.1070.10">
    <property type="entry name" value="Rhodopsin 7-helix transmembrane proteins"/>
    <property type="match status" value="1"/>
</dbReference>
<evidence type="ECO:0000256" key="9">
    <source>
        <dbReference type="RuleBase" id="RU000688"/>
    </source>
</evidence>
<dbReference type="Proteomes" id="UP000596742">
    <property type="component" value="Unassembled WGS sequence"/>
</dbReference>
<keyword evidence="6 10" id="KW-0472">Membrane</keyword>
<accession>A0A8B6EMC7</accession>
<comment type="caution">
    <text evidence="12">The sequence shown here is derived from an EMBL/GenBank/DDBJ whole genome shotgun (WGS) entry which is preliminary data.</text>
</comment>
<keyword evidence="5 9" id="KW-0297">G-protein coupled receptor</keyword>
<feature type="domain" description="G-protein coupled receptors family 1 profile" evidence="11">
    <location>
        <begin position="76"/>
        <end position="343"/>
    </location>
</feature>
<dbReference type="PRINTS" id="PR01012">
    <property type="entry name" value="NRPEPTIDEYR"/>
</dbReference>
<sequence>MNVSMLPVKNITQQLFDYIGDNISEFQFSADFDYEDILKEFPELFGNKGKDTGTWSPMTISLAVLYSIAFILGITGNIFVIAVVAQYKHMRTLTNVFLVNLTVGDLLVALICIPITLGEYVYKEYIFGTVMCKLAPFLQGSAVAVSALSLLFIGINRYFAIHRPLKAKIIFSKRKIYLMLVSVWVLSFSAFVPLLVVNHVQVTDFLSFKKRSCSEGWIRLQYKQFYNVFIFVLLFCIPLFVMVLAYTRIGMTLWGDEGKVFIETSRGHSYQAERILRQRRRTVKMLIAVVSIFCICWLPYYIVNIWIDTNLSDMSSTGFVTTYIYPVLQVLGLSNSVVNPVCYCFMSTGFRKAFLKLCCKRQLTKRGSNALLTIRFRSSEDSPIDSLETAISRDHHDHVITGTLKS</sequence>
<evidence type="ECO:0000256" key="8">
    <source>
        <dbReference type="ARBA" id="ARBA00023224"/>
    </source>
</evidence>
<protein>
    <submittedName>
        <fullName evidence="12">G protein-coupled receptor 103</fullName>
    </submittedName>
</protein>
<proteinExistence type="inferred from homology"/>
<evidence type="ECO:0000259" key="11">
    <source>
        <dbReference type="PROSITE" id="PS50262"/>
    </source>
</evidence>
<comment type="subcellular location">
    <subcellularLocation>
        <location evidence="1">Membrane</location>
        <topology evidence="1">Multi-pass membrane protein</topology>
    </subcellularLocation>
</comment>
<evidence type="ECO:0000256" key="7">
    <source>
        <dbReference type="ARBA" id="ARBA00023170"/>
    </source>
</evidence>
<dbReference type="OrthoDB" id="10037617at2759"/>
<feature type="transmembrane region" description="Helical" evidence="10">
    <location>
        <begin position="63"/>
        <end position="85"/>
    </location>
</feature>
<reference evidence="12" key="1">
    <citation type="submission" date="2018-11" db="EMBL/GenBank/DDBJ databases">
        <authorList>
            <person name="Alioto T."/>
            <person name="Alioto T."/>
        </authorList>
    </citation>
    <scope>NUCLEOTIDE SEQUENCE</scope>
</reference>
<evidence type="ECO:0000256" key="5">
    <source>
        <dbReference type="ARBA" id="ARBA00023040"/>
    </source>
</evidence>
<dbReference type="InterPro" id="IPR000611">
    <property type="entry name" value="NPY_rcpt"/>
</dbReference>
<evidence type="ECO:0000256" key="6">
    <source>
        <dbReference type="ARBA" id="ARBA00023136"/>
    </source>
</evidence>
<dbReference type="PROSITE" id="PS00237">
    <property type="entry name" value="G_PROTEIN_RECEP_F1_1"/>
    <property type="match status" value="1"/>
</dbReference>
<keyword evidence="13" id="KW-1185">Reference proteome</keyword>
<dbReference type="SMART" id="SM01381">
    <property type="entry name" value="7TM_GPCR_Srsx"/>
    <property type="match status" value="1"/>
</dbReference>
<dbReference type="InterPro" id="IPR017452">
    <property type="entry name" value="GPCR_Rhodpsn_7TM"/>
</dbReference>
<feature type="transmembrane region" description="Helical" evidence="10">
    <location>
        <begin position="97"/>
        <end position="117"/>
    </location>
</feature>
<feature type="transmembrane region" description="Helical" evidence="10">
    <location>
        <begin position="137"/>
        <end position="155"/>
    </location>
</feature>
<comment type="similarity">
    <text evidence="2 9">Belongs to the G-protein coupled receptor 1 family.</text>
</comment>
<keyword evidence="3 9" id="KW-0812">Transmembrane</keyword>
<evidence type="ECO:0000256" key="3">
    <source>
        <dbReference type="ARBA" id="ARBA00022692"/>
    </source>
</evidence>
<gene>
    <name evidence="12" type="ORF">MGAL_10B038535</name>
</gene>
<dbReference type="GO" id="GO:0004983">
    <property type="term" value="F:neuropeptide Y receptor activity"/>
    <property type="evidence" value="ECO:0007669"/>
    <property type="project" value="InterPro"/>
</dbReference>
<evidence type="ECO:0000256" key="10">
    <source>
        <dbReference type="SAM" id="Phobius"/>
    </source>
</evidence>
<dbReference type="EMBL" id="UYJE01005354">
    <property type="protein sequence ID" value="VDI36693.1"/>
    <property type="molecule type" value="Genomic_DNA"/>
</dbReference>
<keyword evidence="8 9" id="KW-0807">Transducer</keyword>
<evidence type="ECO:0000256" key="1">
    <source>
        <dbReference type="ARBA" id="ARBA00004141"/>
    </source>
</evidence>
<name>A0A8B6EMC7_MYTGA</name>
<evidence type="ECO:0000313" key="12">
    <source>
        <dbReference type="EMBL" id="VDI36693.1"/>
    </source>
</evidence>
<evidence type="ECO:0000256" key="4">
    <source>
        <dbReference type="ARBA" id="ARBA00022989"/>
    </source>
</evidence>
<dbReference type="SUPFAM" id="SSF81321">
    <property type="entry name" value="Family A G protein-coupled receptor-like"/>
    <property type="match status" value="1"/>
</dbReference>
<keyword evidence="7 9" id="KW-0675">Receptor</keyword>
<evidence type="ECO:0000313" key="13">
    <source>
        <dbReference type="Proteomes" id="UP000596742"/>
    </source>
</evidence>
<feature type="transmembrane region" description="Helical" evidence="10">
    <location>
        <begin position="176"/>
        <end position="197"/>
    </location>
</feature>
<dbReference type="InterPro" id="IPR000276">
    <property type="entry name" value="GPCR_Rhodpsn"/>
</dbReference>
<dbReference type="PANTHER" id="PTHR45695:SF9">
    <property type="entry name" value="LEUCOKININ RECEPTOR"/>
    <property type="match status" value="1"/>
</dbReference>
<dbReference type="CDD" id="cd14993">
    <property type="entry name" value="7tmA_CCKR-like"/>
    <property type="match status" value="1"/>
</dbReference>
<dbReference type="Pfam" id="PF00001">
    <property type="entry name" value="7tm_1"/>
    <property type="match status" value="1"/>
</dbReference>
<dbReference type="GO" id="GO:0005886">
    <property type="term" value="C:plasma membrane"/>
    <property type="evidence" value="ECO:0007669"/>
    <property type="project" value="TreeGrafter"/>
</dbReference>
<organism evidence="12 13">
    <name type="scientific">Mytilus galloprovincialis</name>
    <name type="common">Mediterranean mussel</name>
    <dbReference type="NCBI Taxonomy" id="29158"/>
    <lineage>
        <taxon>Eukaryota</taxon>
        <taxon>Metazoa</taxon>
        <taxon>Spiralia</taxon>
        <taxon>Lophotrochozoa</taxon>
        <taxon>Mollusca</taxon>
        <taxon>Bivalvia</taxon>
        <taxon>Autobranchia</taxon>
        <taxon>Pteriomorphia</taxon>
        <taxon>Mytilida</taxon>
        <taxon>Mytiloidea</taxon>
        <taxon>Mytilidae</taxon>
        <taxon>Mytilinae</taxon>
        <taxon>Mytilus</taxon>
    </lineage>
</organism>
<dbReference type="AlphaFoldDB" id="A0A8B6EMC7"/>
<dbReference type="PROSITE" id="PS50262">
    <property type="entry name" value="G_PROTEIN_RECEP_F1_2"/>
    <property type="match status" value="1"/>
</dbReference>
<keyword evidence="4 10" id="KW-1133">Transmembrane helix</keyword>
<feature type="transmembrane region" description="Helical" evidence="10">
    <location>
        <begin position="283"/>
        <end position="303"/>
    </location>
</feature>
<dbReference type="PANTHER" id="PTHR45695">
    <property type="entry name" value="LEUCOKININ RECEPTOR-RELATED"/>
    <property type="match status" value="1"/>
</dbReference>